<protein>
    <submittedName>
        <fullName evidence="1">Uncharacterized protein</fullName>
    </submittedName>
</protein>
<keyword evidence="2" id="KW-1185">Reference proteome</keyword>
<evidence type="ECO:0000313" key="2">
    <source>
        <dbReference type="Proteomes" id="UP000628086"/>
    </source>
</evidence>
<dbReference type="RefSeq" id="WP_027907592.1">
    <property type="nucleotide sequence ID" value="NZ_JABWRR010000002.1"/>
</dbReference>
<gene>
    <name evidence="1" type="ORF">HU747_16360</name>
</gene>
<sequence>MSTSSKRKLFFYNTDKPTTVKEGDCYHIIIRHADMPLAEQRVDVVSSTGLLATDDKGSVFVVQGKESESSTTRNDQAN</sequence>
<name>A0ABR6V9N0_9PSED</name>
<evidence type="ECO:0000313" key="1">
    <source>
        <dbReference type="EMBL" id="MBC3477162.1"/>
    </source>
</evidence>
<reference evidence="1 2" key="1">
    <citation type="journal article" date="2020" name="Microorganisms">
        <title>Reliable Identification of Environmental Pseudomonas Isolates Using the rpoD Gene.</title>
        <authorList>
            <consortium name="The Broad Institute Genome Sequencing Platform"/>
            <person name="Girard L."/>
            <person name="Lood C."/>
            <person name="Rokni-Zadeh H."/>
            <person name="van Noort V."/>
            <person name="Lavigne R."/>
            <person name="De Mot R."/>
        </authorList>
    </citation>
    <scope>NUCLEOTIDE SEQUENCE [LARGE SCALE GENOMIC DNA]</scope>
    <source>
        <strain evidence="1 2">RW7P2</strain>
    </source>
</reference>
<comment type="caution">
    <text evidence="1">The sequence shown here is derived from an EMBL/GenBank/DDBJ whole genome shotgun (WGS) entry which is preliminary data.</text>
</comment>
<accession>A0ABR6V9N0</accession>
<proteinExistence type="predicted"/>
<dbReference type="Proteomes" id="UP000628086">
    <property type="component" value="Unassembled WGS sequence"/>
</dbReference>
<dbReference type="EMBL" id="JABWRS010000011">
    <property type="protein sequence ID" value="MBC3477162.1"/>
    <property type="molecule type" value="Genomic_DNA"/>
</dbReference>
<organism evidence="1 2">
    <name type="scientific">Pseudomonas taiwanensis</name>
    <dbReference type="NCBI Taxonomy" id="470150"/>
    <lineage>
        <taxon>Bacteria</taxon>
        <taxon>Pseudomonadati</taxon>
        <taxon>Pseudomonadota</taxon>
        <taxon>Gammaproteobacteria</taxon>
        <taxon>Pseudomonadales</taxon>
        <taxon>Pseudomonadaceae</taxon>
        <taxon>Pseudomonas</taxon>
    </lineage>
</organism>